<dbReference type="AlphaFoldDB" id="E4XBT4"/>
<gene>
    <name evidence="4" type="ORF">GSOID_T00006591001</name>
</gene>
<evidence type="ECO:0000256" key="1">
    <source>
        <dbReference type="ARBA" id="ARBA00004123"/>
    </source>
</evidence>
<dbReference type="GO" id="GO:0006281">
    <property type="term" value="P:DNA repair"/>
    <property type="evidence" value="ECO:0007669"/>
    <property type="project" value="InterPro"/>
</dbReference>
<dbReference type="GO" id="GO:0003677">
    <property type="term" value="F:DNA binding"/>
    <property type="evidence" value="ECO:0007669"/>
    <property type="project" value="InterPro"/>
</dbReference>
<dbReference type="EMBL" id="FN653034">
    <property type="protein sequence ID" value="CBY09059.1"/>
    <property type="molecule type" value="Genomic_DNA"/>
</dbReference>
<dbReference type="Pfam" id="PF08661">
    <property type="entry name" value="Rep_fac-A_3"/>
    <property type="match status" value="1"/>
</dbReference>
<dbReference type="InParanoid" id="E4XBT4"/>
<dbReference type="Gene3D" id="2.40.50.140">
    <property type="entry name" value="Nucleic acid-binding proteins"/>
    <property type="match status" value="1"/>
</dbReference>
<reference evidence="4" key="1">
    <citation type="journal article" date="2010" name="Science">
        <title>Plasticity of animal genome architecture unmasked by rapid evolution of a pelagic tunicate.</title>
        <authorList>
            <person name="Denoeud F."/>
            <person name="Henriet S."/>
            <person name="Mungpakdee S."/>
            <person name="Aury J.M."/>
            <person name="Da Silva C."/>
            <person name="Brinkmann H."/>
            <person name="Mikhaleva J."/>
            <person name="Olsen L.C."/>
            <person name="Jubin C."/>
            <person name="Canestro C."/>
            <person name="Bouquet J.M."/>
            <person name="Danks G."/>
            <person name="Poulain J."/>
            <person name="Campsteijn C."/>
            <person name="Adamski M."/>
            <person name="Cross I."/>
            <person name="Yadetie F."/>
            <person name="Muffato M."/>
            <person name="Louis A."/>
            <person name="Butcher S."/>
            <person name="Tsagkogeorga G."/>
            <person name="Konrad A."/>
            <person name="Singh S."/>
            <person name="Jensen M.F."/>
            <person name="Cong E.H."/>
            <person name="Eikeseth-Otteraa H."/>
            <person name="Noel B."/>
            <person name="Anthouard V."/>
            <person name="Porcel B.M."/>
            <person name="Kachouri-Lafond R."/>
            <person name="Nishino A."/>
            <person name="Ugolini M."/>
            <person name="Chourrout P."/>
            <person name="Nishida H."/>
            <person name="Aasland R."/>
            <person name="Huzurbazar S."/>
            <person name="Westhof E."/>
            <person name="Delsuc F."/>
            <person name="Lehrach H."/>
            <person name="Reinhardt R."/>
            <person name="Weissenbach J."/>
            <person name="Roy S.W."/>
            <person name="Artiguenave F."/>
            <person name="Postlethwait J.H."/>
            <person name="Manak J.R."/>
            <person name="Thompson E.M."/>
            <person name="Jaillon O."/>
            <person name="Du Pasquier L."/>
            <person name="Boudinot P."/>
            <person name="Liberles D.A."/>
            <person name="Volff J.N."/>
            <person name="Philippe H."/>
            <person name="Lenhard B."/>
            <person name="Roest Crollius H."/>
            <person name="Wincker P."/>
            <person name="Chourrout D."/>
        </authorList>
    </citation>
    <scope>NUCLEOTIDE SEQUENCE [LARGE SCALE GENOMIC DNA]</scope>
</reference>
<sequence length="123" mass="13871">MANVEFELADHKQEMRPYVCSENLPKHKGNAVTIMGKMKARNGENAIIIWDGTGDVNLTANDEEFFMFVMENSYVVAEGYATADNEVDIREITELEDANDDTLKLRAKTCLLMDKWSGAIYGQ</sequence>
<dbReference type="Proteomes" id="UP000001307">
    <property type="component" value="Unassembled WGS sequence"/>
</dbReference>
<accession>E4XBT4</accession>
<name>E4XBT4_OIKDI</name>
<protein>
    <recommendedName>
        <fullName evidence="6">OB domain-containing protein</fullName>
    </recommendedName>
</protein>
<comment type="subcellular location">
    <subcellularLocation>
        <location evidence="1">Nucleus</location>
    </subcellularLocation>
</comment>
<evidence type="ECO:0000313" key="5">
    <source>
        <dbReference type="Proteomes" id="UP000001307"/>
    </source>
</evidence>
<dbReference type="GO" id="GO:0006310">
    <property type="term" value="P:DNA recombination"/>
    <property type="evidence" value="ECO:0007669"/>
    <property type="project" value="InterPro"/>
</dbReference>
<evidence type="ECO:0008006" key="6">
    <source>
        <dbReference type="Google" id="ProtNLM"/>
    </source>
</evidence>
<proteinExistence type="inferred from homology"/>
<evidence type="ECO:0000256" key="2">
    <source>
        <dbReference type="ARBA" id="ARBA00009761"/>
    </source>
</evidence>
<organism evidence="4">
    <name type="scientific">Oikopleura dioica</name>
    <name type="common">Tunicate</name>
    <dbReference type="NCBI Taxonomy" id="34765"/>
    <lineage>
        <taxon>Eukaryota</taxon>
        <taxon>Metazoa</taxon>
        <taxon>Chordata</taxon>
        <taxon>Tunicata</taxon>
        <taxon>Appendicularia</taxon>
        <taxon>Copelata</taxon>
        <taxon>Oikopleuridae</taxon>
        <taxon>Oikopleura</taxon>
    </lineage>
</organism>
<dbReference type="InterPro" id="IPR012340">
    <property type="entry name" value="NA-bd_OB-fold"/>
</dbReference>
<dbReference type="GO" id="GO:0006260">
    <property type="term" value="P:DNA replication"/>
    <property type="evidence" value="ECO:0007669"/>
    <property type="project" value="InterPro"/>
</dbReference>
<comment type="similarity">
    <text evidence="2">Belongs to the replication factor A protein 3 family.</text>
</comment>
<dbReference type="InterPro" id="IPR013970">
    <property type="entry name" value="Rfa2"/>
</dbReference>
<evidence type="ECO:0000313" key="4">
    <source>
        <dbReference type="EMBL" id="CBY09059.1"/>
    </source>
</evidence>
<keyword evidence="5" id="KW-1185">Reference proteome</keyword>
<dbReference type="OrthoDB" id="10320797at2759"/>
<dbReference type="GO" id="GO:0031981">
    <property type="term" value="C:nuclear lumen"/>
    <property type="evidence" value="ECO:0007669"/>
    <property type="project" value="UniProtKB-ARBA"/>
</dbReference>
<keyword evidence="3" id="KW-0539">Nucleus</keyword>
<evidence type="ECO:0000256" key="3">
    <source>
        <dbReference type="ARBA" id="ARBA00023242"/>
    </source>
</evidence>